<keyword evidence="5" id="KW-0521">NADP</keyword>
<dbReference type="InterPro" id="IPR036188">
    <property type="entry name" value="FAD/NAD-bd_sf"/>
</dbReference>
<dbReference type="OrthoDB" id="38045at2759"/>
<dbReference type="PANTHER" id="PTHR46091:SF3">
    <property type="entry name" value="AMINE OXIDASE DOMAIN-CONTAINING PROTEIN"/>
    <property type="match status" value="1"/>
</dbReference>
<evidence type="ECO:0000256" key="3">
    <source>
        <dbReference type="ARBA" id="ARBA00022729"/>
    </source>
</evidence>
<evidence type="ECO:0000256" key="1">
    <source>
        <dbReference type="ARBA" id="ARBA00005855"/>
    </source>
</evidence>
<keyword evidence="3" id="KW-0732">Signal</keyword>
<evidence type="ECO:0000256" key="7">
    <source>
        <dbReference type="SAM" id="Phobius"/>
    </source>
</evidence>
<dbReference type="SUPFAM" id="SSF51905">
    <property type="entry name" value="FAD/NAD(P)-binding domain"/>
    <property type="match status" value="1"/>
</dbReference>
<evidence type="ECO:0000256" key="4">
    <source>
        <dbReference type="ARBA" id="ARBA00022827"/>
    </source>
</evidence>
<dbReference type="Gene3D" id="3.50.50.60">
    <property type="entry name" value="FAD/NAD(P)-binding domain"/>
    <property type="match status" value="2"/>
</dbReference>
<keyword evidence="7" id="KW-0472">Membrane</keyword>
<dbReference type="Pfam" id="PF13450">
    <property type="entry name" value="NAD_binding_8"/>
    <property type="match status" value="1"/>
</dbReference>
<accession>A0A5N5TPX0</accession>
<feature type="transmembrane region" description="Helical" evidence="7">
    <location>
        <begin position="6"/>
        <end position="22"/>
    </location>
</feature>
<dbReference type="InterPro" id="IPR052206">
    <property type="entry name" value="Retinol_saturase"/>
</dbReference>
<gene>
    <name evidence="8" type="primary">retsat</name>
    <name evidence="8" type="ORF">Anas_02916</name>
</gene>
<reference evidence="8 9" key="1">
    <citation type="journal article" date="2019" name="PLoS Biol.">
        <title>Sex chromosomes control vertical transmission of feminizing Wolbachia symbionts in an isopod.</title>
        <authorList>
            <person name="Becking T."/>
            <person name="Chebbi M.A."/>
            <person name="Giraud I."/>
            <person name="Moumen B."/>
            <person name="Laverre T."/>
            <person name="Caubet Y."/>
            <person name="Peccoud J."/>
            <person name="Gilbert C."/>
            <person name="Cordaux R."/>
        </authorList>
    </citation>
    <scope>NUCLEOTIDE SEQUENCE [LARGE SCALE GENOMIC DNA]</scope>
    <source>
        <strain evidence="8">ANa2</strain>
        <tissue evidence="8">Whole body excluding digestive tract and cuticle</tissue>
    </source>
</reference>
<name>A0A5N5TPX0_9CRUS</name>
<evidence type="ECO:0000256" key="2">
    <source>
        <dbReference type="ARBA" id="ARBA00022630"/>
    </source>
</evidence>
<dbReference type="AlphaFoldDB" id="A0A5N5TPX0"/>
<evidence type="ECO:0000313" key="8">
    <source>
        <dbReference type="EMBL" id="KAB7508210.1"/>
    </source>
</evidence>
<keyword evidence="2" id="KW-0285">Flavoprotein</keyword>
<evidence type="ECO:0000313" key="9">
    <source>
        <dbReference type="Proteomes" id="UP000326759"/>
    </source>
</evidence>
<proteinExistence type="inferred from homology"/>
<protein>
    <submittedName>
        <fullName evidence="8">Putative all-trans-retinol</fullName>
    </submittedName>
</protein>
<keyword evidence="7" id="KW-1133">Transmembrane helix</keyword>
<comment type="similarity">
    <text evidence="1">Belongs to the carotenoid/retinoid oxidoreductase family. CrtISO subfamily.</text>
</comment>
<evidence type="ECO:0000256" key="5">
    <source>
        <dbReference type="ARBA" id="ARBA00022857"/>
    </source>
</evidence>
<dbReference type="Proteomes" id="UP000326759">
    <property type="component" value="Unassembled WGS sequence"/>
</dbReference>
<keyword evidence="4" id="KW-0274">FAD</keyword>
<keyword evidence="9" id="KW-1185">Reference proteome</keyword>
<sequence>MFQMGLFLYIVAFVLLYILWQFKSLFFSSVRVLNPFHEDSRKTIREQVTDQKKRDEVLKNGFKPEKVPKDLDAIVIGSGIGGLSVAAILSKVGKKVLVLEQHDQAGGCCHTFIDKGYEFDVGIHYIGDMHTQSLSKTLLDQISDGQIEWEYLSEEFDTVLIKDKNKNEMKRFPIYANAERQKSHLKKLFPDEEAAIDKFYEKVVESSLAYQSAMMFKFLPLWLINIIDKLGFVSYFTNFFKLNEQTLKDVVDELTENQELRDVFSYCFGDYGTIPSKVGFPLQALLFHHFSEGASYPVGGASEIAHSIIPVIERGGGKVLVRAEVIKILADSNNVVNGVTVRHGKNETDVLAPLIISDAGVFNTFLKLLPPSISSQSRFKKFYQKERALTCLSLFVGLDASAEELEIPAKRNLWIFPKKDIDKPALLRISLGSSLSASAILLGAFSVLARIARGKTTMAIVTFTNYDWFEKWENKPCQRRGDDYEALKKTLGWKLIDQVIELYPKVKDHIDYVNVGSPLSNNFYIGSNRGEIYGLDHDKDRFSLHNFSELRPKTDVPGLFLTGQDVCSCGFVGALYGGLICAQQILGRNVMNDLIKLNKNIVIKEKKQ</sequence>
<evidence type="ECO:0000256" key="6">
    <source>
        <dbReference type="ARBA" id="ARBA00023027"/>
    </source>
</evidence>
<keyword evidence="6" id="KW-0520">NAD</keyword>
<dbReference type="PANTHER" id="PTHR46091">
    <property type="entry name" value="BLR7054 PROTEIN"/>
    <property type="match status" value="1"/>
</dbReference>
<organism evidence="8 9">
    <name type="scientific">Armadillidium nasatum</name>
    <dbReference type="NCBI Taxonomy" id="96803"/>
    <lineage>
        <taxon>Eukaryota</taxon>
        <taxon>Metazoa</taxon>
        <taxon>Ecdysozoa</taxon>
        <taxon>Arthropoda</taxon>
        <taxon>Crustacea</taxon>
        <taxon>Multicrustacea</taxon>
        <taxon>Malacostraca</taxon>
        <taxon>Eumalacostraca</taxon>
        <taxon>Peracarida</taxon>
        <taxon>Isopoda</taxon>
        <taxon>Oniscidea</taxon>
        <taxon>Crinocheta</taxon>
        <taxon>Armadillidiidae</taxon>
        <taxon>Armadillidium</taxon>
    </lineage>
</organism>
<comment type="caution">
    <text evidence="8">The sequence shown here is derived from an EMBL/GenBank/DDBJ whole genome shotgun (WGS) entry which is preliminary data.</text>
</comment>
<dbReference type="EMBL" id="SEYY01000010">
    <property type="protein sequence ID" value="KAB7508210.1"/>
    <property type="molecule type" value="Genomic_DNA"/>
</dbReference>
<keyword evidence="7" id="KW-0812">Transmembrane</keyword>